<keyword evidence="2" id="KW-0732">Signal</keyword>
<accession>A0A4R3JAY4</accession>
<comment type="caution">
    <text evidence="3">The sequence shown here is derived from an EMBL/GenBank/DDBJ whole genome shotgun (WGS) entry which is preliminary data.</text>
</comment>
<feature type="region of interest" description="Disordered" evidence="1">
    <location>
        <begin position="28"/>
        <end position="52"/>
    </location>
</feature>
<feature type="signal peptide" evidence="2">
    <location>
        <begin position="1"/>
        <end position="22"/>
    </location>
</feature>
<dbReference type="RefSeq" id="WP_132938883.1">
    <property type="nucleotide sequence ID" value="NZ_CP119676.1"/>
</dbReference>
<protein>
    <recommendedName>
        <fullName evidence="5">Lipoprotein</fullName>
    </recommendedName>
</protein>
<evidence type="ECO:0008006" key="5">
    <source>
        <dbReference type="Google" id="ProtNLM"/>
    </source>
</evidence>
<evidence type="ECO:0000313" key="4">
    <source>
        <dbReference type="Proteomes" id="UP000295304"/>
    </source>
</evidence>
<dbReference type="PROSITE" id="PS51257">
    <property type="entry name" value="PROKAR_LIPOPROTEIN"/>
    <property type="match status" value="1"/>
</dbReference>
<keyword evidence="4" id="KW-1185">Reference proteome</keyword>
<dbReference type="AlphaFoldDB" id="A0A4R3JAY4"/>
<evidence type="ECO:0000256" key="1">
    <source>
        <dbReference type="SAM" id="MobiDB-lite"/>
    </source>
</evidence>
<feature type="chain" id="PRO_5020317870" description="Lipoprotein" evidence="2">
    <location>
        <begin position="23"/>
        <end position="164"/>
    </location>
</feature>
<name>A0A4R3JAY4_9PROT</name>
<dbReference type="OrthoDB" id="7362340at2"/>
<sequence>MKTNIAISRLAVFGFLILGACAQTTPLTPSATPNGTTADAGGKNAARQTPPKDFFNRFPDIPIPSGIRLDGKQTMVFGAGDSWFGKIAMFSTFDSRVMYNFYKEKLPAFGWREITSVRGNVSILTSQRGQRVLSVQISDASLRGSNIILTVSPHEGAERGAPTR</sequence>
<organism evidence="3 4">
    <name type="scientific">Varunaivibrio sulfuroxidans</name>
    <dbReference type="NCBI Taxonomy" id="1773489"/>
    <lineage>
        <taxon>Bacteria</taxon>
        <taxon>Pseudomonadati</taxon>
        <taxon>Pseudomonadota</taxon>
        <taxon>Alphaproteobacteria</taxon>
        <taxon>Rhodospirillales</taxon>
        <taxon>Magnetovibrionaceae</taxon>
        <taxon>Varunaivibrio</taxon>
    </lineage>
</organism>
<evidence type="ECO:0000256" key="2">
    <source>
        <dbReference type="SAM" id="SignalP"/>
    </source>
</evidence>
<proteinExistence type="predicted"/>
<evidence type="ECO:0000313" key="3">
    <source>
        <dbReference type="EMBL" id="TCS63169.1"/>
    </source>
</evidence>
<gene>
    <name evidence="3" type="ORF">EDD55_104263</name>
</gene>
<dbReference type="EMBL" id="SLZW01000004">
    <property type="protein sequence ID" value="TCS63169.1"/>
    <property type="molecule type" value="Genomic_DNA"/>
</dbReference>
<reference evidence="3 4" key="1">
    <citation type="submission" date="2019-03" db="EMBL/GenBank/DDBJ databases">
        <title>Genomic Encyclopedia of Type Strains, Phase IV (KMG-IV): sequencing the most valuable type-strain genomes for metagenomic binning, comparative biology and taxonomic classification.</title>
        <authorList>
            <person name="Goeker M."/>
        </authorList>
    </citation>
    <scope>NUCLEOTIDE SEQUENCE [LARGE SCALE GENOMIC DNA]</scope>
    <source>
        <strain evidence="3 4">DSM 101688</strain>
    </source>
</reference>
<dbReference type="Proteomes" id="UP000295304">
    <property type="component" value="Unassembled WGS sequence"/>
</dbReference>
<feature type="compositionally biased region" description="Polar residues" evidence="1">
    <location>
        <begin position="28"/>
        <end position="37"/>
    </location>
</feature>